<accession>A0A6C0DZJ1</accession>
<evidence type="ECO:0000259" key="1">
    <source>
        <dbReference type="PROSITE" id="PS50102"/>
    </source>
</evidence>
<name>A0A6C0DZJ1_9ZZZZ</name>
<dbReference type="EMBL" id="MN739697">
    <property type="protein sequence ID" value="QHT21771.1"/>
    <property type="molecule type" value="Genomic_DNA"/>
</dbReference>
<dbReference type="SUPFAM" id="SSF54928">
    <property type="entry name" value="RNA-binding domain, RBD"/>
    <property type="match status" value="1"/>
</dbReference>
<dbReference type="Gene3D" id="3.30.70.330">
    <property type="match status" value="1"/>
</dbReference>
<organism evidence="2">
    <name type="scientific">viral metagenome</name>
    <dbReference type="NCBI Taxonomy" id="1070528"/>
    <lineage>
        <taxon>unclassified sequences</taxon>
        <taxon>metagenomes</taxon>
        <taxon>organismal metagenomes</taxon>
    </lineage>
</organism>
<protein>
    <recommendedName>
        <fullName evidence="1">RRM domain-containing protein</fullName>
    </recommendedName>
</protein>
<dbReference type="Pfam" id="PF00076">
    <property type="entry name" value="RRM_1"/>
    <property type="match status" value="1"/>
</dbReference>
<dbReference type="SMART" id="SM00360">
    <property type="entry name" value="RRM"/>
    <property type="match status" value="2"/>
</dbReference>
<reference evidence="2" key="1">
    <citation type="journal article" date="2020" name="Nature">
        <title>Giant virus diversity and host interactions through global metagenomics.</title>
        <authorList>
            <person name="Schulz F."/>
            <person name="Roux S."/>
            <person name="Paez-Espino D."/>
            <person name="Jungbluth S."/>
            <person name="Walsh D.A."/>
            <person name="Denef V.J."/>
            <person name="McMahon K.D."/>
            <person name="Konstantinidis K.T."/>
            <person name="Eloe-Fadrosh E.A."/>
            <person name="Kyrpides N.C."/>
            <person name="Woyke T."/>
        </authorList>
    </citation>
    <scope>NUCLEOTIDE SEQUENCE</scope>
    <source>
        <strain evidence="2">GVMAG-M-3300023179-103</strain>
    </source>
</reference>
<dbReference type="AlphaFoldDB" id="A0A6C0DZJ1"/>
<dbReference type="InterPro" id="IPR012677">
    <property type="entry name" value="Nucleotide-bd_a/b_plait_sf"/>
</dbReference>
<dbReference type="InterPro" id="IPR035979">
    <property type="entry name" value="RBD_domain_sf"/>
</dbReference>
<dbReference type="InterPro" id="IPR000504">
    <property type="entry name" value="RRM_dom"/>
</dbReference>
<dbReference type="GO" id="GO:0003723">
    <property type="term" value="F:RNA binding"/>
    <property type="evidence" value="ECO:0007669"/>
    <property type="project" value="InterPro"/>
</dbReference>
<sequence>MYKVFVGNIPYNSNLSEFKEVFKDFEGIINYELIQNFNFTKNFGVLTLNSQEKENEIIGTKFDFKGRQLRITQYKIENNFKIMNKIIYVKNIPLTKNREWLKVAFGSYNLSKYFIVTNFFTGEQTEYGILFLSNYDDYNKLLKEKQHVFENITLYLSETNPHIEKYNI</sequence>
<evidence type="ECO:0000313" key="2">
    <source>
        <dbReference type="EMBL" id="QHT21771.1"/>
    </source>
</evidence>
<proteinExistence type="predicted"/>
<feature type="domain" description="RRM" evidence="1">
    <location>
        <begin position="2"/>
        <end position="76"/>
    </location>
</feature>
<dbReference type="PROSITE" id="PS50102">
    <property type="entry name" value="RRM"/>
    <property type="match status" value="1"/>
</dbReference>